<dbReference type="GO" id="GO:0097550">
    <property type="term" value="C:transcription preinitiation complex"/>
    <property type="evidence" value="ECO:0007669"/>
    <property type="project" value="TreeGrafter"/>
</dbReference>
<proteinExistence type="predicted"/>
<dbReference type="CDD" id="cd00043">
    <property type="entry name" value="CYCLIN_SF"/>
    <property type="match status" value="1"/>
</dbReference>
<dbReference type="Gene3D" id="1.10.472.170">
    <property type="match status" value="1"/>
</dbReference>
<evidence type="ECO:0000259" key="3">
    <source>
        <dbReference type="Pfam" id="PF00382"/>
    </source>
</evidence>
<dbReference type="Proteomes" id="UP001149090">
    <property type="component" value="Unassembled WGS sequence"/>
</dbReference>
<keyword evidence="1" id="KW-0805">Transcription regulation</keyword>
<gene>
    <name evidence="4" type="ORF">M0811_10721</name>
</gene>
<dbReference type="Gene3D" id="1.10.472.10">
    <property type="entry name" value="Cyclin-like"/>
    <property type="match status" value="1"/>
</dbReference>
<dbReference type="PANTHER" id="PTHR11618:SF13">
    <property type="entry name" value="TRANSCRIPTION INITIATION FACTOR IIB"/>
    <property type="match status" value="1"/>
</dbReference>
<dbReference type="PRINTS" id="PR00685">
    <property type="entry name" value="TIFACTORIIB"/>
</dbReference>
<dbReference type="InterPro" id="IPR036915">
    <property type="entry name" value="Cyclin-like_sf"/>
</dbReference>
<keyword evidence="5" id="KW-1185">Reference proteome</keyword>
<evidence type="ECO:0000313" key="4">
    <source>
        <dbReference type="EMBL" id="KAJ5070651.1"/>
    </source>
</evidence>
<evidence type="ECO:0000256" key="2">
    <source>
        <dbReference type="ARBA" id="ARBA00023163"/>
    </source>
</evidence>
<accession>A0A9Q0LDE3</accession>
<protein>
    <submittedName>
        <fullName evidence="4">Plant-specific tfiib-related protein</fullName>
    </submittedName>
</protein>
<organism evidence="4 5">
    <name type="scientific">Anaeramoeba ignava</name>
    <name type="common">Anaerobic marine amoeba</name>
    <dbReference type="NCBI Taxonomy" id="1746090"/>
    <lineage>
        <taxon>Eukaryota</taxon>
        <taxon>Metamonada</taxon>
        <taxon>Anaeramoebidae</taxon>
        <taxon>Anaeramoeba</taxon>
    </lineage>
</organism>
<name>A0A9Q0LDE3_ANAIG</name>
<reference evidence="4" key="1">
    <citation type="submission" date="2022-10" db="EMBL/GenBank/DDBJ databases">
        <title>Novel sulphate-reducing endosymbionts in the free-living metamonad Anaeramoeba.</title>
        <authorList>
            <person name="Jerlstrom-Hultqvist J."/>
            <person name="Cepicka I."/>
            <person name="Gallot-Lavallee L."/>
            <person name="Salas-Leiva D."/>
            <person name="Curtis B.A."/>
            <person name="Zahonova K."/>
            <person name="Pipaliya S."/>
            <person name="Dacks J."/>
            <person name="Roger A.J."/>
        </authorList>
    </citation>
    <scope>NUCLEOTIDE SEQUENCE</scope>
    <source>
        <strain evidence="4">BMAN</strain>
    </source>
</reference>
<dbReference type="OrthoDB" id="25790at2759"/>
<dbReference type="PANTHER" id="PTHR11618">
    <property type="entry name" value="TRANSCRIPTION INITIATION FACTOR IIB-RELATED"/>
    <property type="match status" value="1"/>
</dbReference>
<evidence type="ECO:0000313" key="5">
    <source>
        <dbReference type="Proteomes" id="UP001149090"/>
    </source>
</evidence>
<dbReference type="GO" id="GO:0070897">
    <property type="term" value="P:transcription preinitiation complex assembly"/>
    <property type="evidence" value="ECO:0007669"/>
    <property type="project" value="InterPro"/>
</dbReference>
<feature type="domain" description="Transcription factor TFIIB cyclin-like" evidence="3">
    <location>
        <begin position="238"/>
        <end position="322"/>
    </location>
</feature>
<dbReference type="GO" id="GO:0005634">
    <property type="term" value="C:nucleus"/>
    <property type="evidence" value="ECO:0007669"/>
    <property type="project" value="TreeGrafter"/>
</dbReference>
<dbReference type="Pfam" id="PF00382">
    <property type="entry name" value="TFIIB"/>
    <property type="match status" value="1"/>
</dbReference>
<dbReference type="EMBL" id="JAPDFW010000093">
    <property type="protein sequence ID" value="KAJ5070651.1"/>
    <property type="molecule type" value="Genomic_DNA"/>
</dbReference>
<dbReference type="InterPro" id="IPR013150">
    <property type="entry name" value="TFIIB_cyclin"/>
</dbReference>
<evidence type="ECO:0000256" key="1">
    <source>
        <dbReference type="ARBA" id="ARBA00023015"/>
    </source>
</evidence>
<keyword evidence="2" id="KW-0804">Transcription</keyword>
<sequence>MNFQSKFPTKCPKCNSTKLKYINSGRLLVCECGFCIEEKLFMPYPIESLNIKQGKSLDIMSPDLESFQFKSEEVPNDPYGGGGFISSFSTIDIQSQTLFGVLSSKQPAILDEFSRNMEKINPFQNGEEINSKAFGKSKIFPIAYFIIHETCIKLSLDMSIVSRTLEITNQYIKKVQPRVNLIRRIAVSAILIAAREKTIPLTLKEISETTGISTKKMGKTTNLISKELGLNSSICSVSAHSLIAKFFESIPLGSEVETLAGFISKQILDGSFTNLRNPRTITAISIYFAASLEGVRITQKALSQQAEVTETTIRRTLRDLIKSIHKMVPENYVPKKNLKEAFSHAFKSNQHTINVSILGYLFVNLTSNSSKDFFEEILIANQLNFS</sequence>
<dbReference type="GO" id="GO:0017025">
    <property type="term" value="F:TBP-class protein binding"/>
    <property type="evidence" value="ECO:0007669"/>
    <property type="project" value="InterPro"/>
</dbReference>
<comment type="caution">
    <text evidence="4">The sequence shown here is derived from an EMBL/GenBank/DDBJ whole genome shotgun (WGS) entry which is preliminary data.</text>
</comment>
<dbReference type="AlphaFoldDB" id="A0A9Q0LDE3"/>
<dbReference type="InterPro" id="IPR000812">
    <property type="entry name" value="TFIIB"/>
</dbReference>
<dbReference type="OMA" id="HIRAQDS"/>
<dbReference type="SUPFAM" id="SSF47954">
    <property type="entry name" value="Cyclin-like"/>
    <property type="match status" value="2"/>
</dbReference>